<dbReference type="EMBL" id="FQUQ01000008">
    <property type="protein sequence ID" value="SHG87350.1"/>
    <property type="molecule type" value="Genomic_DNA"/>
</dbReference>
<name>A0A1M5NCV3_9SPHI</name>
<dbReference type="Pfam" id="PF04542">
    <property type="entry name" value="Sigma70_r2"/>
    <property type="match status" value="1"/>
</dbReference>
<dbReference type="InterPro" id="IPR014327">
    <property type="entry name" value="RNA_pol_sigma70_bacteroid"/>
</dbReference>
<evidence type="ECO:0000313" key="8">
    <source>
        <dbReference type="Proteomes" id="UP000184287"/>
    </source>
</evidence>
<sequence>MVSYYIVGRITQAGKMDHYSFESTYNLYWEELYGYCLHHCKDNYRAEGIVQDVFLSLWERNYPLELDTEGSIKSYLYKAIKNKVFDFYREQAKKNALLQELRLGLCDETCLTENEVFFNDLNLNLGKAIDSLPCRCREVYQLSRERGLNNKEIALHLSISEKTVEQHMTKALRFIRKKIESLS</sequence>
<evidence type="ECO:0000256" key="4">
    <source>
        <dbReference type="ARBA" id="ARBA00023163"/>
    </source>
</evidence>
<reference evidence="8" key="1">
    <citation type="submission" date="2016-11" db="EMBL/GenBank/DDBJ databases">
        <authorList>
            <person name="Varghese N."/>
            <person name="Submissions S."/>
        </authorList>
    </citation>
    <scope>NUCLEOTIDE SEQUENCE [LARGE SCALE GENOMIC DNA]</scope>
    <source>
        <strain evidence="8">DSM 16990</strain>
    </source>
</reference>
<dbReference type="InterPro" id="IPR036388">
    <property type="entry name" value="WH-like_DNA-bd_sf"/>
</dbReference>
<dbReference type="Proteomes" id="UP000184287">
    <property type="component" value="Unassembled WGS sequence"/>
</dbReference>
<keyword evidence="4" id="KW-0804">Transcription</keyword>
<evidence type="ECO:0000256" key="2">
    <source>
        <dbReference type="ARBA" id="ARBA00023015"/>
    </source>
</evidence>
<evidence type="ECO:0000259" key="5">
    <source>
        <dbReference type="Pfam" id="PF04542"/>
    </source>
</evidence>
<dbReference type="InterPro" id="IPR039425">
    <property type="entry name" value="RNA_pol_sigma-70-like"/>
</dbReference>
<dbReference type="Gene3D" id="1.10.1740.10">
    <property type="match status" value="1"/>
</dbReference>
<dbReference type="STRING" id="288992.SAMN04488522_10890"/>
<dbReference type="SUPFAM" id="SSF88946">
    <property type="entry name" value="Sigma2 domain of RNA polymerase sigma factors"/>
    <property type="match status" value="1"/>
</dbReference>
<dbReference type="InterPro" id="IPR007627">
    <property type="entry name" value="RNA_pol_sigma70_r2"/>
</dbReference>
<dbReference type="InterPro" id="IPR013249">
    <property type="entry name" value="RNA_pol_sigma70_r4_t2"/>
</dbReference>
<keyword evidence="2" id="KW-0805">Transcription regulation</keyword>
<dbReference type="GO" id="GO:0016987">
    <property type="term" value="F:sigma factor activity"/>
    <property type="evidence" value="ECO:0007669"/>
    <property type="project" value="UniProtKB-KW"/>
</dbReference>
<dbReference type="InterPro" id="IPR014284">
    <property type="entry name" value="RNA_pol_sigma-70_dom"/>
</dbReference>
<dbReference type="InterPro" id="IPR013325">
    <property type="entry name" value="RNA_pol_sigma_r2"/>
</dbReference>
<protein>
    <submittedName>
        <fullName evidence="7">RNA polymerase sigma-70 factor, ECF subfamily</fullName>
    </submittedName>
</protein>
<evidence type="ECO:0000259" key="6">
    <source>
        <dbReference type="Pfam" id="PF08281"/>
    </source>
</evidence>
<organism evidence="7 8">
    <name type="scientific">Pedobacter caeni</name>
    <dbReference type="NCBI Taxonomy" id="288992"/>
    <lineage>
        <taxon>Bacteria</taxon>
        <taxon>Pseudomonadati</taxon>
        <taxon>Bacteroidota</taxon>
        <taxon>Sphingobacteriia</taxon>
        <taxon>Sphingobacteriales</taxon>
        <taxon>Sphingobacteriaceae</taxon>
        <taxon>Pedobacter</taxon>
    </lineage>
</organism>
<evidence type="ECO:0000256" key="1">
    <source>
        <dbReference type="ARBA" id="ARBA00010641"/>
    </source>
</evidence>
<dbReference type="GO" id="GO:0006352">
    <property type="term" value="P:DNA-templated transcription initiation"/>
    <property type="evidence" value="ECO:0007669"/>
    <property type="project" value="InterPro"/>
</dbReference>
<dbReference type="Pfam" id="PF08281">
    <property type="entry name" value="Sigma70_r4_2"/>
    <property type="match status" value="1"/>
</dbReference>
<evidence type="ECO:0000313" key="7">
    <source>
        <dbReference type="EMBL" id="SHG87350.1"/>
    </source>
</evidence>
<dbReference type="PRINTS" id="PR00038">
    <property type="entry name" value="HTHLUXR"/>
</dbReference>
<evidence type="ECO:0000256" key="3">
    <source>
        <dbReference type="ARBA" id="ARBA00023082"/>
    </source>
</evidence>
<keyword evidence="3" id="KW-0731">Sigma factor</keyword>
<comment type="similarity">
    <text evidence="1">Belongs to the sigma-70 factor family. ECF subfamily.</text>
</comment>
<keyword evidence="8" id="KW-1185">Reference proteome</keyword>
<dbReference type="GO" id="GO:0003677">
    <property type="term" value="F:DNA binding"/>
    <property type="evidence" value="ECO:0007669"/>
    <property type="project" value="InterPro"/>
</dbReference>
<dbReference type="SUPFAM" id="SSF88659">
    <property type="entry name" value="Sigma3 and sigma4 domains of RNA polymerase sigma factors"/>
    <property type="match status" value="1"/>
</dbReference>
<dbReference type="NCBIfam" id="TIGR02985">
    <property type="entry name" value="Sig70_bacteroi1"/>
    <property type="match status" value="1"/>
</dbReference>
<dbReference type="AlphaFoldDB" id="A0A1M5NCV3"/>
<dbReference type="InterPro" id="IPR000792">
    <property type="entry name" value="Tscrpt_reg_LuxR_C"/>
</dbReference>
<proteinExistence type="inferred from homology"/>
<accession>A0A1M5NCV3</accession>
<dbReference type="PANTHER" id="PTHR43133:SF46">
    <property type="entry name" value="RNA POLYMERASE SIGMA-70 FACTOR ECF SUBFAMILY"/>
    <property type="match status" value="1"/>
</dbReference>
<dbReference type="InterPro" id="IPR013324">
    <property type="entry name" value="RNA_pol_sigma_r3/r4-like"/>
</dbReference>
<dbReference type="NCBIfam" id="TIGR02937">
    <property type="entry name" value="sigma70-ECF"/>
    <property type="match status" value="1"/>
</dbReference>
<gene>
    <name evidence="7" type="ORF">SAMN04488522_10890</name>
</gene>
<feature type="domain" description="RNA polymerase sigma factor 70 region 4 type 2" evidence="6">
    <location>
        <begin position="124"/>
        <end position="174"/>
    </location>
</feature>
<dbReference type="PANTHER" id="PTHR43133">
    <property type="entry name" value="RNA POLYMERASE ECF-TYPE SIGMA FACTO"/>
    <property type="match status" value="1"/>
</dbReference>
<feature type="domain" description="RNA polymerase sigma-70 region 2" evidence="5">
    <location>
        <begin position="29"/>
        <end position="93"/>
    </location>
</feature>
<dbReference type="Gene3D" id="1.10.10.10">
    <property type="entry name" value="Winged helix-like DNA-binding domain superfamily/Winged helix DNA-binding domain"/>
    <property type="match status" value="1"/>
</dbReference>